<sequence>MSAGKLHPQSGITIQLARKRLSQEIKRAFDQDSPVLIEALPSVGKSRGVVEWAAKSGKPLTIFTSRNDLFNQYIGWCHELRLTPRKLPSFHDDCTTANGEHGDRWKTNVRDVYRDSGLRPGEIHTQAKTLFGQELPCSKNGTCPYISRRDFDPDAYEVLIGHYRHAHVPAYVEGRYVAIDEFPEGEFLTTYSSETVNRAVSTYLDEHDSLPFTYVKDLEEYRRVPSRKQDGMVWFNTHNPGLRRDVAGAAKNVTGSAHARAPSMTYAILNAEDLENRWEYAELPNGQRAVRDPEGQSLTILSRPPLGEAEGVIALDGTPTVEQWRLLLGETLQWSQIMSNEEKQSYLSNVLNLDIIQTVEPTVAKPYSGGGGVTVRQDLTLIEAISNREQCKPALITSQKALQKYKREGLSKFVGESAYYGGIKGSNRFAKTRVGIVAGSPHYGDSHMEMWSALAGKSASREDDSRGMDADYGPFGNKILHGMREQEVLQAVMRFGRDGEGATVYVHTAALPNWVKRSEPIPDVKKWSSGMREIIEAIQNHTEETWVGHDIADEVSISYQQVMVNLRSLEDLGYIVSEKSGKTKIWSTKSLDSVGDFGHVQFSSFSGS</sequence>
<name>A0A1H1ACV6_9EURY</name>
<accession>A0A1H1ACV6</accession>
<dbReference type="EMBL" id="FNKQ01000002">
    <property type="protein sequence ID" value="SDQ37568.1"/>
    <property type="molecule type" value="Genomic_DNA"/>
</dbReference>
<dbReference type="InterPro" id="IPR036388">
    <property type="entry name" value="WH-like_DNA-bd_sf"/>
</dbReference>
<dbReference type="InterPro" id="IPR036390">
    <property type="entry name" value="WH_DNA-bd_sf"/>
</dbReference>
<dbReference type="CDD" id="cd00090">
    <property type="entry name" value="HTH_ARSR"/>
    <property type="match status" value="1"/>
</dbReference>
<dbReference type="Proteomes" id="UP000199289">
    <property type="component" value="Unassembled WGS sequence"/>
</dbReference>
<reference evidence="2" key="1">
    <citation type="submission" date="2016-10" db="EMBL/GenBank/DDBJ databases">
        <authorList>
            <person name="Varghese N."/>
            <person name="Submissions S."/>
        </authorList>
    </citation>
    <scope>NUCLEOTIDE SEQUENCE [LARGE SCALE GENOMIC DNA]</scope>
    <source>
        <strain evidence="2">CGMCC 1.12397</strain>
    </source>
</reference>
<dbReference type="AlphaFoldDB" id="A0A1H1ACV6"/>
<dbReference type="RefSeq" id="WP_139172777.1">
    <property type="nucleotide sequence ID" value="NZ_FNKQ01000002.1"/>
</dbReference>
<dbReference type="OrthoDB" id="242746at2157"/>
<evidence type="ECO:0000313" key="1">
    <source>
        <dbReference type="EMBL" id="SDQ37568.1"/>
    </source>
</evidence>
<dbReference type="SUPFAM" id="SSF46785">
    <property type="entry name" value="Winged helix' DNA-binding domain"/>
    <property type="match status" value="1"/>
</dbReference>
<evidence type="ECO:0000313" key="2">
    <source>
        <dbReference type="Proteomes" id="UP000199289"/>
    </source>
</evidence>
<dbReference type="Gene3D" id="1.10.10.10">
    <property type="entry name" value="Winged helix-like DNA-binding domain superfamily/Winged helix DNA-binding domain"/>
    <property type="match status" value="1"/>
</dbReference>
<proteinExistence type="predicted"/>
<protein>
    <submittedName>
        <fullName evidence="1">Uncharacterized protein</fullName>
    </submittedName>
</protein>
<dbReference type="InterPro" id="IPR011991">
    <property type="entry name" value="ArsR-like_HTH"/>
</dbReference>
<organism evidence="1 2">
    <name type="scientific">Halopelagius longus</name>
    <dbReference type="NCBI Taxonomy" id="1236180"/>
    <lineage>
        <taxon>Archaea</taxon>
        <taxon>Methanobacteriati</taxon>
        <taxon>Methanobacteriota</taxon>
        <taxon>Stenosarchaea group</taxon>
        <taxon>Halobacteria</taxon>
        <taxon>Halobacteriales</taxon>
        <taxon>Haloferacaceae</taxon>
    </lineage>
</organism>
<gene>
    <name evidence="1" type="ORF">SAMN05216278_1279</name>
</gene>